<dbReference type="EMBL" id="JANCPR020000036">
    <property type="protein sequence ID" value="MDJ1136127.1"/>
    <property type="molecule type" value="Genomic_DNA"/>
</dbReference>
<reference evidence="2 3" key="1">
    <citation type="submission" date="2023-05" db="EMBL/GenBank/DDBJ databases">
        <title>Streptantibioticus silvisoli sp. nov., acidotolerant actinomycetes 1 from pine litter.</title>
        <authorList>
            <person name="Swiecimska M."/>
            <person name="Golinska P."/>
            <person name="Sangal V."/>
            <person name="Wachnowicz B."/>
            <person name="Goodfellow M."/>
        </authorList>
    </citation>
    <scope>NUCLEOTIDE SEQUENCE [LARGE SCALE GENOMIC DNA]</scope>
    <source>
        <strain evidence="2 3">DSM 42109</strain>
    </source>
</reference>
<evidence type="ECO:0008006" key="4">
    <source>
        <dbReference type="Google" id="ProtNLM"/>
    </source>
</evidence>
<feature type="signal peptide" evidence="1">
    <location>
        <begin position="1"/>
        <end position="27"/>
    </location>
</feature>
<sequence>MSARRRALLSGIASCVLLLGIAGCAQGRDYTVSDKICGEEINADLLSPLMPTGTKVSVTGGTSDGNRQSCKLSVQREEDGTYETAVWVRWDIVPAGTDPIEVKRETLYGYGNPRKVAIGDDARLADQGVLAVESCPGRGRGSTLAVEIYLGIKTPEKLSDRHAALKRFTQDYLDRVLREQKCAA</sequence>
<organism evidence="2 3">
    <name type="scientific">Streptomyces iconiensis</name>
    <dbReference type="NCBI Taxonomy" id="1384038"/>
    <lineage>
        <taxon>Bacteria</taxon>
        <taxon>Bacillati</taxon>
        <taxon>Actinomycetota</taxon>
        <taxon>Actinomycetes</taxon>
        <taxon>Kitasatosporales</taxon>
        <taxon>Streptomycetaceae</taxon>
        <taxon>Streptomyces</taxon>
    </lineage>
</organism>
<evidence type="ECO:0000313" key="2">
    <source>
        <dbReference type="EMBL" id="MDJ1136127.1"/>
    </source>
</evidence>
<proteinExistence type="predicted"/>
<keyword evidence="1" id="KW-0732">Signal</keyword>
<evidence type="ECO:0000256" key="1">
    <source>
        <dbReference type="SAM" id="SignalP"/>
    </source>
</evidence>
<evidence type="ECO:0000313" key="3">
    <source>
        <dbReference type="Proteomes" id="UP001214441"/>
    </source>
</evidence>
<keyword evidence="3" id="KW-1185">Reference proteome</keyword>
<dbReference type="RefSeq" id="WP_274046009.1">
    <property type="nucleotide sequence ID" value="NZ_JANCPR020000036.1"/>
</dbReference>
<accession>A0ABT7A451</accession>
<gene>
    <name evidence="2" type="ORF">NMN56_030105</name>
</gene>
<dbReference type="PROSITE" id="PS51257">
    <property type="entry name" value="PROKAR_LIPOPROTEIN"/>
    <property type="match status" value="1"/>
</dbReference>
<feature type="chain" id="PRO_5047099025" description="DUF3558 domain-containing protein" evidence="1">
    <location>
        <begin position="28"/>
        <end position="184"/>
    </location>
</feature>
<name>A0ABT7A451_9ACTN</name>
<dbReference type="Proteomes" id="UP001214441">
    <property type="component" value="Unassembled WGS sequence"/>
</dbReference>
<protein>
    <recommendedName>
        <fullName evidence="4">DUF3558 domain-containing protein</fullName>
    </recommendedName>
</protein>
<comment type="caution">
    <text evidence="2">The sequence shown here is derived from an EMBL/GenBank/DDBJ whole genome shotgun (WGS) entry which is preliminary data.</text>
</comment>